<dbReference type="AlphaFoldDB" id="A0A5B9Y422"/>
<proteinExistence type="predicted"/>
<gene>
    <name evidence="1" type="ORF">SCHIN_v1c05130</name>
</gene>
<dbReference type="KEGG" id="schi:SCHIN_v1c05130"/>
<dbReference type="Proteomes" id="UP000323144">
    <property type="component" value="Chromosome"/>
</dbReference>
<reference evidence="1 2" key="1">
    <citation type="submission" date="2019-08" db="EMBL/GenBank/DDBJ databases">
        <title>Complete genome sequence of Spiroplasma chinense CCH (DSM 19755).</title>
        <authorList>
            <person name="Shen H.-Y."/>
            <person name="Lin Y.-C."/>
            <person name="Chou L."/>
            <person name="Kuo C.-H."/>
        </authorList>
    </citation>
    <scope>NUCLEOTIDE SEQUENCE [LARGE SCALE GENOMIC DNA]</scope>
    <source>
        <strain evidence="1 2">CCH</strain>
    </source>
</reference>
<evidence type="ECO:0000313" key="1">
    <source>
        <dbReference type="EMBL" id="QEH61710.1"/>
    </source>
</evidence>
<keyword evidence="2" id="KW-1185">Reference proteome</keyword>
<dbReference type="RefSeq" id="WP_166508097.1">
    <property type="nucleotide sequence ID" value="NZ_CP043026.1"/>
</dbReference>
<sequence length="209" mass="24434">MCCGCDASLLENCNCSLYEEKCEKPVCCWCCVYQRWIKFESEGKIYSTLIADIELVSSKEKHLKVAKKFVKDQLKDIEHINAEFSKYKSKRYIQMVDGDNDLDTLVNEIENDLGQKIRCQLNEWEVYIEMCNVFLDFQDAFVSKLSYLNMFEMSEGIFTTLFEMAQLFSKVLKTEQNMSFIATTKEKFVDLEGVLTKFQENLNHKISTL</sequence>
<protein>
    <submittedName>
        <fullName evidence="1">Uncharacterized protein</fullName>
    </submittedName>
</protein>
<evidence type="ECO:0000313" key="2">
    <source>
        <dbReference type="Proteomes" id="UP000323144"/>
    </source>
</evidence>
<accession>A0A5B9Y422</accession>
<dbReference type="EMBL" id="CP043026">
    <property type="protein sequence ID" value="QEH61710.1"/>
    <property type="molecule type" value="Genomic_DNA"/>
</dbReference>
<organism evidence="1 2">
    <name type="scientific">Spiroplasma chinense</name>
    <dbReference type="NCBI Taxonomy" id="216932"/>
    <lineage>
        <taxon>Bacteria</taxon>
        <taxon>Bacillati</taxon>
        <taxon>Mycoplasmatota</taxon>
        <taxon>Mollicutes</taxon>
        <taxon>Entomoplasmatales</taxon>
        <taxon>Spiroplasmataceae</taxon>
        <taxon>Spiroplasma</taxon>
    </lineage>
</organism>
<name>A0A5B9Y422_9MOLU</name>